<reference evidence="3" key="1">
    <citation type="submission" date="2007-10" db="EMBL/GenBank/DDBJ databases">
        <authorList>
            <person name="Fulton L."/>
            <person name="Clifton S."/>
            <person name="Fulton B."/>
            <person name="Xu J."/>
            <person name="Minx P."/>
            <person name="Pepin K.H."/>
            <person name="Johnson M."/>
            <person name="Thiruvilangam P."/>
            <person name="Bhonagiri V."/>
            <person name="Nash W.E."/>
            <person name="Mardis E.R."/>
            <person name="Wilson R.K."/>
        </authorList>
    </citation>
    <scope>NUCLEOTIDE SEQUENCE [LARGE SCALE GENOMIC DNA]</scope>
    <source>
        <strain evidence="3">DSM 17216</strain>
    </source>
</reference>
<dbReference type="Gene3D" id="3.40.30.10">
    <property type="entry name" value="Glutaredoxin"/>
    <property type="match status" value="1"/>
</dbReference>
<protein>
    <submittedName>
        <fullName evidence="3">Transcriptional regulator, Spx/MgsR family</fullName>
    </submittedName>
</protein>
<evidence type="ECO:0000313" key="4">
    <source>
        <dbReference type="Proteomes" id="UP000005819"/>
    </source>
</evidence>
<reference evidence="3" key="2">
    <citation type="submission" date="2013-09" db="EMBL/GenBank/DDBJ databases">
        <title>Draft genome sequence of Alistipes putredinis (DSM 17216).</title>
        <authorList>
            <person name="Sudarsanam P."/>
            <person name="Ley R."/>
            <person name="Guruge J."/>
            <person name="Turnbaugh P.J."/>
            <person name="Mahowald M."/>
            <person name="Liep D."/>
            <person name="Gordon J."/>
        </authorList>
    </citation>
    <scope>NUCLEOTIDE SEQUENCE</scope>
    <source>
        <strain evidence="3">DSM 17216</strain>
    </source>
</reference>
<dbReference type="NCBIfam" id="TIGR01617">
    <property type="entry name" value="arsC_related"/>
    <property type="match status" value="1"/>
</dbReference>
<keyword evidence="4" id="KW-1185">Reference proteome</keyword>
<dbReference type="PANTHER" id="PTHR30041">
    <property type="entry name" value="ARSENATE REDUCTASE"/>
    <property type="match status" value="1"/>
</dbReference>
<dbReference type="InterPro" id="IPR006504">
    <property type="entry name" value="Tscrpt_reg_Spx/MgsR"/>
</dbReference>
<dbReference type="eggNOG" id="COG1393">
    <property type="taxonomic scope" value="Bacteria"/>
</dbReference>
<dbReference type="InterPro" id="IPR006660">
    <property type="entry name" value="Arsenate_reductase-like"/>
</dbReference>
<comment type="similarity">
    <text evidence="1 2">Belongs to the ArsC family.</text>
</comment>
<dbReference type="EMBL" id="ABFK02000017">
    <property type="protein sequence ID" value="EDS04108.1"/>
    <property type="molecule type" value="Genomic_DNA"/>
</dbReference>
<evidence type="ECO:0000313" key="3">
    <source>
        <dbReference type="EMBL" id="EDS04108.1"/>
    </source>
</evidence>
<accession>B0MVM4</accession>
<dbReference type="PANTHER" id="PTHR30041:SF8">
    <property type="entry name" value="PROTEIN YFFB"/>
    <property type="match status" value="1"/>
</dbReference>
<organism evidence="3 4">
    <name type="scientific">Alistipes putredinis DSM 17216</name>
    <dbReference type="NCBI Taxonomy" id="445970"/>
    <lineage>
        <taxon>Bacteria</taxon>
        <taxon>Pseudomonadati</taxon>
        <taxon>Bacteroidota</taxon>
        <taxon>Bacteroidia</taxon>
        <taxon>Bacteroidales</taxon>
        <taxon>Rikenellaceae</taxon>
        <taxon>Alistipes</taxon>
    </lineage>
</organism>
<dbReference type="SUPFAM" id="SSF52833">
    <property type="entry name" value="Thioredoxin-like"/>
    <property type="match status" value="1"/>
</dbReference>
<sequence length="147" mass="17016">MLRASVRANLIQPSVFTIFVFRNTMKMKPLFICYPRCSTCQKALKWLQERGIEVEVRDIVQQNPSEAELEEWIDRSGLAVNRFFNTSGLRYKALNLKEKVRTASREELIRVLSTDGMLVKRPLLIASDKILVGFREPEWAAALSEKR</sequence>
<proteinExistence type="inferred from homology"/>
<dbReference type="InterPro" id="IPR036249">
    <property type="entry name" value="Thioredoxin-like_sf"/>
</dbReference>
<evidence type="ECO:0000256" key="1">
    <source>
        <dbReference type="ARBA" id="ARBA00007198"/>
    </source>
</evidence>
<dbReference type="Proteomes" id="UP000005819">
    <property type="component" value="Unassembled WGS sequence"/>
</dbReference>
<comment type="caution">
    <text evidence="3">The sequence shown here is derived from an EMBL/GenBank/DDBJ whole genome shotgun (WGS) entry which is preliminary data.</text>
</comment>
<dbReference type="Pfam" id="PF03960">
    <property type="entry name" value="ArsC"/>
    <property type="match status" value="1"/>
</dbReference>
<evidence type="ECO:0000256" key="2">
    <source>
        <dbReference type="PROSITE-ProRule" id="PRU01282"/>
    </source>
</evidence>
<dbReference type="PROSITE" id="PS51353">
    <property type="entry name" value="ARSC"/>
    <property type="match status" value="1"/>
</dbReference>
<gene>
    <name evidence="3" type="ORF">ALIPUT_01171</name>
</gene>
<dbReference type="CDD" id="cd03036">
    <property type="entry name" value="ArsC_like"/>
    <property type="match status" value="1"/>
</dbReference>
<dbReference type="HOGENOM" id="CLU_116644_2_0_10"/>
<name>B0MVM4_9BACT</name>
<dbReference type="AlphaFoldDB" id="B0MVM4"/>